<dbReference type="SUPFAM" id="SSF88723">
    <property type="entry name" value="PIN domain-like"/>
    <property type="match status" value="1"/>
</dbReference>
<keyword evidence="7" id="KW-0255">Endonuclease</keyword>
<dbReference type="InterPro" id="IPR002716">
    <property type="entry name" value="PIN_dom"/>
</dbReference>
<keyword evidence="8" id="KW-1185">Reference proteome</keyword>
<dbReference type="InterPro" id="IPR029060">
    <property type="entry name" value="PIN-like_dom_sf"/>
</dbReference>
<comment type="cofactor">
    <cofactor evidence="5">
        <name>Mg(2+)</name>
        <dbReference type="ChEBI" id="CHEBI:18420"/>
    </cofactor>
</comment>
<comment type="caution">
    <text evidence="7">The sequence shown here is derived from an EMBL/GenBank/DDBJ whole genome shotgun (WGS) entry which is preliminary data.</text>
</comment>
<dbReference type="InterPro" id="IPR022907">
    <property type="entry name" value="VapC_family"/>
</dbReference>
<comment type="function">
    <text evidence="5">Toxic component of a toxin-antitoxin (TA) system. An RNase.</text>
</comment>
<dbReference type="RefSeq" id="WP_170302881.1">
    <property type="nucleotide sequence ID" value="NZ_BKAJ01000023.1"/>
</dbReference>
<accession>A0A512N667</accession>
<keyword evidence="2 5" id="KW-0540">Nuclease</keyword>
<feature type="binding site" evidence="5">
    <location>
        <position position="10"/>
    </location>
    <ligand>
        <name>Mg(2+)</name>
        <dbReference type="ChEBI" id="CHEBI:18420"/>
    </ligand>
</feature>
<organism evidence="7 8">
    <name type="scientific">Reyranella soli</name>
    <dbReference type="NCBI Taxonomy" id="1230389"/>
    <lineage>
        <taxon>Bacteria</taxon>
        <taxon>Pseudomonadati</taxon>
        <taxon>Pseudomonadota</taxon>
        <taxon>Alphaproteobacteria</taxon>
        <taxon>Hyphomicrobiales</taxon>
        <taxon>Reyranellaceae</taxon>
        <taxon>Reyranella</taxon>
    </lineage>
</organism>
<dbReference type="AlphaFoldDB" id="A0A512N667"/>
<keyword evidence="3 5" id="KW-0479">Metal-binding</keyword>
<name>A0A512N667_9HYPH</name>
<evidence type="ECO:0000313" key="8">
    <source>
        <dbReference type="Proteomes" id="UP000321058"/>
    </source>
</evidence>
<dbReference type="HAMAP" id="MF_00265">
    <property type="entry name" value="VapC_Nob1"/>
    <property type="match status" value="1"/>
</dbReference>
<evidence type="ECO:0000256" key="3">
    <source>
        <dbReference type="ARBA" id="ARBA00022723"/>
    </source>
</evidence>
<evidence type="ECO:0000256" key="5">
    <source>
        <dbReference type="HAMAP-Rule" id="MF_00265"/>
    </source>
</evidence>
<dbReference type="Gene3D" id="3.40.50.1010">
    <property type="entry name" value="5'-nuclease"/>
    <property type="match status" value="1"/>
</dbReference>
<dbReference type="Proteomes" id="UP000321058">
    <property type="component" value="Unassembled WGS sequence"/>
</dbReference>
<dbReference type="GO" id="GO:0016075">
    <property type="term" value="P:rRNA catabolic process"/>
    <property type="evidence" value="ECO:0007669"/>
    <property type="project" value="TreeGrafter"/>
</dbReference>
<dbReference type="PANTHER" id="PTHR42188">
    <property type="entry name" value="23S RRNA-SPECIFIC ENDONUCLEASE VAPC20"/>
    <property type="match status" value="1"/>
</dbReference>
<feature type="binding site" evidence="5">
    <location>
        <position position="107"/>
    </location>
    <ligand>
        <name>Mg(2+)</name>
        <dbReference type="ChEBI" id="CHEBI:18420"/>
    </ligand>
</feature>
<evidence type="ECO:0000256" key="4">
    <source>
        <dbReference type="ARBA" id="ARBA00022801"/>
    </source>
</evidence>
<evidence type="ECO:0000259" key="6">
    <source>
        <dbReference type="Pfam" id="PF01850"/>
    </source>
</evidence>
<protein>
    <recommendedName>
        <fullName evidence="5">Ribonuclease VapC</fullName>
        <shortName evidence="5">RNase VapC</shortName>
        <ecNumber evidence="5">3.1.-.-</ecNumber>
    </recommendedName>
    <alternativeName>
        <fullName evidence="5">Toxin VapC</fullName>
    </alternativeName>
</protein>
<sequence length="138" mass="15869">MRQGEAVFVDSGAWIALALSRDPLHERAREHWEILEEAGGRLHTSIPVVLETFTFLERNAHRDVALAWKESIYGRVPVKVLPCELRDLAQSWDYFRRKDLHKLSAVDATSFAIMKRARIRVAFTFDHHFAAVGFRLVG</sequence>
<keyword evidence="1 5" id="KW-1277">Toxin-antitoxin system</keyword>
<dbReference type="GO" id="GO:0004521">
    <property type="term" value="F:RNA endonuclease activity"/>
    <property type="evidence" value="ECO:0007669"/>
    <property type="project" value="InterPro"/>
</dbReference>
<dbReference type="Pfam" id="PF01850">
    <property type="entry name" value="PIN"/>
    <property type="match status" value="1"/>
</dbReference>
<reference evidence="7 8" key="1">
    <citation type="submission" date="2019-07" db="EMBL/GenBank/DDBJ databases">
        <title>Whole genome shotgun sequence of Reyranella soli NBRC 108950.</title>
        <authorList>
            <person name="Hosoyama A."/>
            <person name="Uohara A."/>
            <person name="Ohji S."/>
            <person name="Ichikawa N."/>
        </authorList>
    </citation>
    <scope>NUCLEOTIDE SEQUENCE [LARGE SCALE GENOMIC DNA]</scope>
    <source>
        <strain evidence="7 8">NBRC 108950</strain>
    </source>
</reference>
<keyword evidence="4 5" id="KW-0378">Hydrolase</keyword>
<evidence type="ECO:0000313" key="7">
    <source>
        <dbReference type="EMBL" id="GEP54131.1"/>
    </source>
</evidence>
<comment type="similarity">
    <text evidence="5">Belongs to the PINc/VapC protein family.</text>
</comment>
<keyword evidence="5" id="KW-0460">Magnesium</keyword>
<dbReference type="GO" id="GO:0000287">
    <property type="term" value="F:magnesium ion binding"/>
    <property type="evidence" value="ECO:0007669"/>
    <property type="project" value="UniProtKB-UniRule"/>
</dbReference>
<dbReference type="InterPro" id="IPR039018">
    <property type="entry name" value="VapC20-like"/>
</dbReference>
<dbReference type="EC" id="3.1.-.-" evidence="5"/>
<keyword evidence="5" id="KW-0800">Toxin</keyword>
<gene>
    <name evidence="7" type="primary">vapC20</name>
    <name evidence="5" type="synonym">vapC</name>
    <name evidence="7" type="ORF">RSO01_12970</name>
</gene>
<dbReference type="GO" id="GO:0016787">
    <property type="term" value="F:hydrolase activity"/>
    <property type="evidence" value="ECO:0007669"/>
    <property type="project" value="UniProtKB-KW"/>
</dbReference>
<proteinExistence type="inferred from homology"/>
<feature type="domain" description="PIN" evidence="6">
    <location>
        <begin position="7"/>
        <end position="134"/>
    </location>
</feature>
<evidence type="ECO:0000256" key="2">
    <source>
        <dbReference type="ARBA" id="ARBA00022722"/>
    </source>
</evidence>
<dbReference type="EMBL" id="BKAJ01000023">
    <property type="protein sequence ID" value="GEP54131.1"/>
    <property type="molecule type" value="Genomic_DNA"/>
</dbReference>
<dbReference type="PANTHER" id="PTHR42188:SF1">
    <property type="entry name" value="23S RRNA-SPECIFIC ENDONUCLEASE VAPC20"/>
    <property type="match status" value="1"/>
</dbReference>
<dbReference type="GO" id="GO:0090729">
    <property type="term" value="F:toxin activity"/>
    <property type="evidence" value="ECO:0007669"/>
    <property type="project" value="UniProtKB-KW"/>
</dbReference>
<evidence type="ECO:0000256" key="1">
    <source>
        <dbReference type="ARBA" id="ARBA00022649"/>
    </source>
</evidence>